<dbReference type="KEGG" id="gwc:GWCH70_0341"/>
<dbReference type="eggNOG" id="ENOG5032E17">
    <property type="taxonomic scope" value="Bacteria"/>
</dbReference>
<reference evidence="1" key="1">
    <citation type="submission" date="2009-06" db="EMBL/GenBank/DDBJ databases">
        <title>Complete sequence of chromosome of Geopacillus sp. WCH70.</title>
        <authorList>
            <consortium name="US DOE Joint Genome Institute"/>
            <person name="Lucas S."/>
            <person name="Copeland A."/>
            <person name="Lapidus A."/>
            <person name="Glavina del Rio T."/>
            <person name="Dalin E."/>
            <person name="Tice H."/>
            <person name="Bruce D."/>
            <person name="Goodwin L."/>
            <person name="Pitluck S."/>
            <person name="Chertkov O."/>
            <person name="Brettin T."/>
            <person name="Detter J.C."/>
            <person name="Han C."/>
            <person name="Larimer F."/>
            <person name="Land M."/>
            <person name="Hauser L."/>
            <person name="Kyrpides N."/>
            <person name="Mikhailova N."/>
            <person name="Brumm P."/>
            <person name="Mead D.A."/>
            <person name="Richardson P."/>
        </authorList>
    </citation>
    <scope>NUCLEOTIDE SEQUENCE [LARGE SCALE GENOMIC DNA]</scope>
    <source>
        <strain evidence="1">WCH70</strain>
    </source>
</reference>
<dbReference type="EMBL" id="CP001638">
    <property type="protein sequence ID" value="ACS23267.1"/>
    <property type="molecule type" value="Genomic_DNA"/>
</dbReference>
<dbReference type="HOGENOM" id="CLU_072261_0_0_9"/>
<sequence length="272" mass="32084">MARQFKDLKTGKIINIAYYRTEEQHKTHLEKQKKEKYRKTKAYQFVACYHDTIKEVTKHLTLIEAGAVMKLLLYLKINGKGLLTKEGKPFKQKDLQKILGKGATQTKQIINRLEYLSILIPIKEGRSKIFYINEDFHRMGKLGKKPFTKLLKSRLKEIVNELPLNHLGLLYKILPYFHLEKCFLCHNPTELDVSMIRKMNREELAKAINYDPDELTKIVKNLRKKGLIMTTESCGNLIYYVHPDLMYGRDDDRENEYTNSLRAMFEEHMKKV</sequence>
<evidence type="ECO:0000313" key="1">
    <source>
        <dbReference type="EMBL" id="ACS23267.1"/>
    </source>
</evidence>
<proteinExistence type="predicted"/>
<gene>
    <name evidence="1" type="ordered locus">GWCH70_0341</name>
</gene>
<organism evidence="1">
    <name type="scientific">Geobacillus sp. (strain WCH70)</name>
    <dbReference type="NCBI Taxonomy" id="471223"/>
    <lineage>
        <taxon>Bacteria</taxon>
        <taxon>Bacillati</taxon>
        <taxon>Bacillota</taxon>
        <taxon>Bacilli</taxon>
        <taxon>Bacillales</taxon>
        <taxon>Anoxybacillaceae</taxon>
        <taxon>Geobacillus</taxon>
    </lineage>
</organism>
<name>C5D541_GEOSW</name>
<protein>
    <recommendedName>
        <fullName evidence="2">Replication protein</fullName>
    </recommendedName>
</protein>
<dbReference type="AlphaFoldDB" id="C5D541"/>
<evidence type="ECO:0008006" key="2">
    <source>
        <dbReference type="Google" id="ProtNLM"/>
    </source>
</evidence>
<dbReference type="OrthoDB" id="2564399at2"/>
<dbReference type="STRING" id="471223.GWCH70_0341"/>
<accession>C5D541</accession>